<name>A0AC35FPI9_9BILA</name>
<proteinExistence type="predicted"/>
<evidence type="ECO:0000313" key="1">
    <source>
        <dbReference type="Proteomes" id="UP000887580"/>
    </source>
</evidence>
<dbReference type="WBParaSite" id="PS1159_v2.g1953.t2">
    <property type="protein sequence ID" value="PS1159_v2.g1953.t2"/>
    <property type="gene ID" value="PS1159_v2.g1953"/>
</dbReference>
<sequence length="320" mass="36441">MEKQIENEPYYHGLLPREDMKAMLKNNGDFLLRMSEPHAKGERAIILSMMVREEKQEAGMKHYVIRQTNGKVSIERFAFSNIPEMINFHLTKNEPISEKDPETAIKNPVGRQHWELLHEDIESTKKLGEGAYGNNEPISEKDPETAIKNPVGRQHWELLHEDIESTKKLGEGAYGEVHAGKLRLKSGTKVNVAIKMAKMESLTKEQIKEVMREARLMRGFDHPNIVKFYGVAAGTEPLMVLMELVDCGALDSYISKNPNLPPTKRMEMCCQAAWGIEYLHHKVVIHCDIAARNCLYGDGKVKISDFGLTREGETYKMDPH</sequence>
<accession>A0AC35FPI9</accession>
<organism evidence="1 2">
    <name type="scientific">Panagrolaimus sp. PS1159</name>
    <dbReference type="NCBI Taxonomy" id="55785"/>
    <lineage>
        <taxon>Eukaryota</taxon>
        <taxon>Metazoa</taxon>
        <taxon>Ecdysozoa</taxon>
        <taxon>Nematoda</taxon>
        <taxon>Chromadorea</taxon>
        <taxon>Rhabditida</taxon>
        <taxon>Tylenchina</taxon>
        <taxon>Panagrolaimomorpha</taxon>
        <taxon>Panagrolaimoidea</taxon>
        <taxon>Panagrolaimidae</taxon>
        <taxon>Panagrolaimus</taxon>
    </lineage>
</organism>
<protein>
    <submittedName>
        <fullName evidence="2">Tyrosine-protein kinase</fullName>
    </submittedName>
</protein>
<reference evidence="2" key="1">
    <citation type="submission" date="2022-11" db="UniProtKB">
        <authorList>
            <consortium name="WormBaseParasite"/>
        </authorList>
    </citation>
    <scope>IDENTIFICATION</scope>
</reference>
<evidence type="ECO:0000313" key="2">
    <source>
        <dbReference type="WBParaSite" id="PS1159_v2.g1953.t2"/>
    </source>
</evidence>
<dbReference type="Proteomes" id="UP000887580">
    <property type="component" value="Unplaced"/>
</dbReference>